<gene>
    <name evidence="1" type="ORF">M8818_006298</name>
</gene>
<comment type="caution">
    <text evidence="1">The sequence shown here is derived from an EMBL/GenBank/DDBJ whole genome shotgun (WGS) entry which is preliminary data.</text>
</comment>
<accession>A0ACC3S7G3</accession>
<protein>
    <submittedName>
        <fullName evidence="1">Uncharacterized protein</fullName>
    </submittedName>
</protein>
<keyword evidence="2" id="KW-1185">Reference proteome</keyword>
<dbReference type="EMBL" id="JAMKPW020000038">
    <property type="protein sequence ID" value="KAK8200978.1"/>
    <property type="molecule type" value="Genomic_DNA"/>
</dbReference>
<organism evidence="1 2">
    <name type="scientific">Zalaria obscura</name>
    <dbReference type="NCBI Taxonomy" id="2024903"/>
    <lineage>
        <taxon>Eukaryota</taxon>
        <taxon>Fungi</taxon>
        <taxon>Dikarya</taxon>
        <taxon>Ascomycota</taxon>
        <taxon>Pezizomycotina</taxon>
        <taxon>Dothideomycetes</taxon>
        <taxon>Dothideomycetidae</taxon>
        <taxon>Dothideales</taxon>
        <taxon>Zalariaceae</taxon>
        <taxon>Zalaria</taxon>
    </lineage>
</organism>
<evidence type="ECO:0000313" key="2">
    <source>
        <dbReference type="Proteomes" id="UP001320706"/>
    </source>
</evidence>
<name>A0ACC3S7G3_9PEZI</name>
<proteinExistence type="predicted"/>
<reference evidence="1" key="1">
    <citation type="submission" date="2024-02" db="EMBL/GenBank/DDBJ databases">
        <title>Metagenome Assembled Genome of Zalaria obscura JY119.</title>
        <authorList>
            <person name="Vighnesh L."/>
            <person name="Jagadeeshwari U."/>
            <person name="Venkata Ramana C."/>
            <person name="Sasikala C."/>
        </authorList>
    </citation>
    <scope>NUCLEOTIDE SEQUENCE</scope>
    <source>
        <strain evidence="1">JY119</strain>
    </source>
</reference>
<sequence length="520" mass="56836">MKLQKRKRAEAHQKKKEAETVRRSRILQAPLTSGISLDRELGYSRISTLKNARTSVLASRLIRTDLADCGSCESCGRPGIVYDFDYDPLTDGIVWGVGTNMAAQAAYLNDYAAHPSDDLSVGLAAFHSEISSVSITQSRTILITSLNSSHPGNVYATSFTHFNHLLPSADDVEEDFSNYTSPVYTTLGDAETSIYAAAPNPPGAQDITVLSTGESLSLLSPSATHLDSVDLPATTTALSWLDPNVVVAGSRNGAIYLWDVRTHGLARRFNHGGNVTALRATGTHQVLATGYPGMGLYDVRMTVEPWSASGNGVNTHNPNPNPNNRKNHQTPTNSHKPNHKHKAKSPHPSSRPLLWFPDQQSSLPNTVMDVHPASPSSLAAIRDDNNIVNVYNLSTAKRIARLETASYLRDVPRQHYQGDPPRASRRDRLWLRRLRWVERADGGVVLMACQGQRLLEWGWEGRGREGGGDGVEFDGYESEGDIVVASAKEPEPEPEAEARSRERGIGSGRGRRQGKGKGRR</sequence>
<evidence type="ECO:0000313" key="1">
    <source>
        <dbReference type="EMBL" id="KAK8200978.1"/>
    </source>
</evidence>
<dbReference type="Proteomes" id="UP001320706">
    <property type="component" value="Unassembled WGS sequence"/>
</dbReference>